<evidence type="ECO:0000256" key="3">
    <source>
        <dbReference type="ARBA" id="ARBA00022801"/>
    </source>
</evidence>
<evidence type="ECO:0000256" key="5">
    <source>
        <dbReference type="SAM" id="MobiDB-lite"/>
    </source>
</evidence>
<proteinExistence type="predicted"/>
<dbReference type="PANTHER" id="PTHR37326">
    <property type="entry name" value="BLL3975 PROTEIN"/>
    <property type="match status" value="1"/>
</dbReference>
<keyword evidence="2" id="KW-0479">Metal-binding</keyword>
<evidence type="ECO:0000256" key="1">
    <source>
        <dbReference type="ARBA" id="ARBA00001947"/>
    </source>
</evidence>
<protein>
    <submittedName>
        <fullName evidence="7">Succinylglutamate desuccinylase/aspartoacylase family protein</fullName>
    </submittedName>
</protein>
<dbReference type="Proteomes" id="UP001500962">
    <property type="component" value="Unassembled WGS sequence"/>
</dbReference>
<dbReference type="InterPro" id="IPR053138">
    <property type="entry name" value="N-alpha-Ac-DABA_deacetylase"/>
</dbReference>
<gene>
    <name evidence="7" type="ORF">GCM10008985_05390</name>
</gene>
<dbReference type="Pfam" id="PF24827">
    <property type="entry name" value="AstE_AspA_cat"/>
    <property type="match status" value="1"/>
</dbReference>
<evidence type="ECO:0000256" key="2">
    <source>
        <dbReference type="ARBA" id="ARBA00022723"/>
    </source>
</evidence>
<organism evidence="7 8">
    <name type="scientific">Halococcus dombrowskii</name>
    <dbReference type="NCBI Taxonomy" id="179637"/>
    <lineage>
        <taxon>Archaea</taxon>
        <taxon>Methanobacteriati</taxon>
        <taxon>Methanobacteriota</taxon>
        <taxon>Stenosarchaea group</taxon>
        <taxon>Halobacteria</taxon>
        <taxon>Halobacteriales</taxon>
        <taxon>Halococcaceae</taxon>
        <taxon>Halococcus</taxon>
    </lineage>
</organism>
<evidence type="ECO:0000313" key="8">
    <source>
        <dbReference type="Proteomes" id="UP001500962"/>
    </source>
</evidence>
<dbReference type="PIRSF" id="PIRSF039012">
    <property type="entry name" value="ASP"/>
    <property type="match status" value="1"/>
</dbReference>
<accession>A0AAV3SCG1</accession>
<name>A0AAV3SCG1_HALDO</name>
<keyword evidence="4" id="KW-0862">Zinc</keyword>
<dbReference type="GO" id="GO:0046872">
    <property type="term" value="F:metal ion binding"/>
    <property type="evidence" value="ECO:0007669"/>
    <property type="project" value="UniProtKB-KW"/>
</dbReference>
<sequence length="362" mass="38453">MNWAVGGRSGALLDTPRLSPAPTNPRRFDSHIERLKAVGESHQSMTSLGTASAAPGEVDTGRLPIGETRDGARAGLPVCVINGAEAGKTLYIQAASDGDELNGVGVVRELVPQLDPTELSGTILVVGIVNVYGFRVAEHRNPIDDTKMNRAYPGDEHGTSSERIAAATFEAVQRADLALDLHQGSTSRMIHETRVRCGPRHHLHDECLSLAKTFDCGHVLDQKGPDGQLARAAPDEGIPTIDPELGGAVGLDPESISTGVEGVMNVLTAYGFLDGEITNGEQTRATGFEQYGAPAGGLVDFELDLGDSVERGDRIFRVTDAFGRVKAETTADVDGVFWRTRRLPQVATGEYVCSVGTDVDTV</sequence>
<dbReference type="GO" id="GO:0016811">
    <property type="term" value="F:hydrolase activity, acting on carbon-nitrogen (but not peptide) bonds, in linear amides"/>
    <property type="evidence" value="ECO:0007669"/>
    <property type="project" value="InterPro"/>
</dbReference>
<dbReference type="SUPFAM" id="SSF53187">
    <property type="entry name" value="Zn-dependent exopeptidases"/>
    <property type="match status" value="1"/>
</dbReference>
<dbReference type="PANTHER" id="PTHR37326:SF1">
    <property type="entry name" value="BLL3975 PROTEIN"/>
    <property type="match status" value="1"/>
</dbReference>
<comment type="caution">
    <text evidence="7">The sequence shown here is derived from an EMBL/GenBank/DDBJ whole genome shotgun (WGS) entry which is preliminary data.</text>
</comment>
<feature type="domain" description="Succinylglutamate desuccinylase/Aspartoacylase catalytic" evidence="6">
    <location>
        <begin position="86"/>
        <end position="268"/>
    </location>
</feature>
<feature type="compositionally biased region" description="Polar residues" evidence="5">
    <location>
        <begin position="41"/>
        <end position="50"/>
    </location>
</feature>
<dbReference type="EMBL" id="BAAADN010000009">
    <property type="protein sequence ID" value="GAA0452648.1"/>
    <property type="molecule type" value="Genomic_DNA"/>
</dbReference>
<dbReference type="GO" id="GO:0016788">
    <property type="term" value="F:hydrolase activity, acting on ester bonds"/>
    <property type="evidence" value="ECO:0007669"/>
    <property type="project" value="InterPro"/>
</dbReference>
<evidence type="ECO:0000256" key="4">
    <source>
        <dbReference type="ARBA" id="ARBA00022833"/>
    </source>
</evidence>
<dbReference type="Gene3D" id="3.40.630.10">
    <property type="entry name" value="Zn peptidases"/>
    <property type="match status" value="1"/>
</dbReference>
<feature type="region of interest" description="Disordered" evidence="5">
    <location>
        <begin position="41"/>
        <end position="63"/>
    </location>
</feature>
<dbReference type="InterPro" id="IPR055438">
    <property type="entry name" value="AstE_AspA_cat"/>
</dbReference>
<dbReference type="InterPro" id="IPR043795">
    <property type="entry name" value="N-alpha-Ac-DABA-like"/>
</dbReference>
<evidence type="ECO:0000259" key="6">
    <source>
        <dbReference type="Pfam" id="PF24827"/>
    </source>
</evidence>
<feature type="region of interest" description="Disordered" evidence="5">
    <location>
        <begin position="1"/>
        <end position="26"/>
    </location>
</feature>
<keyword evidence="3" id="KW-0378">Hydrolase</keyword>
<reference evidence="7" key="1">
    <citation type="journal article" date="2014" name="Int. J. Syst. Evol. Microbiol.">
        <title>Complete genome sequence of Corynebacterium casei LMG S-19264T (=DSM 44701T), isolated from a smear-ripened cheese.</title>
        <authorList>
            <consortium name="US DOE Joint Genome Institute (JGI-PGF)"/>
            <person name="Walter F."/>
            <person name="Albersmeier A."/>
            <person name="Kalinowski J."/>
            <person name="Ruckert C."/>
        </authorList>
    </citation>
    <scope>NUCLEOTIDE SEQUENCE</scope>
    <source>
        <strain evidence="7">JCM 12289</strain>
    </source>
</reference>
<reference evidence="7" key="2">
    <citation type="submission" date="2023-12" db="EMBL/GenBank/DDBJ databases">
        <authorList>
            <person name="Sun Q."/>
            <person name="Inoue M."/>
        </authorList>
    </citation>
    <scope>NUCLEOTIDE SEQUENCE</scope>
    <source>
        <strain evidence="7">JCM 12289</strain>
    </source>
</reference>
<dbReference type="AlphaFoldDB" id="A0AAV3SCG1"/>
<evidence type="ECO:0000313" key="7">
    <source>
        <dbReference type="EMBL" id="GAA0452648.1"/>
    </source>
</evidence>
<comment type="cofactor">
    <cofactor evidence="1">
        <name>Zn(2+)</name>
        <dbReference type="ChEBI" id="CHEBI:29105"/>
    </cofactor>
</comment>